<name>A0ACC2XDQ8_9TREE</name>
<accession>A0ACC2XDQ8</accession>
<proteinExistence type="predicted"/>
<organism evidence="1 2">
    <name type="scientific">Naganishia vaughanmartiniae</name>
    <dbReference type="NCBI Taxonomy" id="1424756"/>
    <lineage>
        <taxon>Eukaryota</taxon>
        <taxon>Fungi</taxon>
        <taxon>Dikarya</taxon>
        <taxon>Basidiomycota</taxon>
        <taxon>Agaricomycotina</taxon>
        <taxon>Tremellomycetes</taxon>
        <taxon>Filobasidiales</taxon>
        <taxon>Filobasidiaceae</taxon>
        <taxon>Naganishia</taxon>
    </lineage>
</organism>
<evidence type="ECO:0000313" key="1">
    <source>
        <dbReference type="EMBL" id="KAJ9121791.1"/>
    </source>
</evidence>
<dbReference type="EMBL" id="JASBWU010000005">
    <property type="protein sequence ID" value="KAJ9121791.1"/>
    <property type="molecule type" value="Genomic_DNA"/>
</dbReference>
<comment type="caution">
    <text evidence="1">The sequence shown here is derived from an EMBL/GenBank/DDBJ whole genome shotgun (WGS) entry which is preliminary data.</text>
</comment>
<keyword evidence="2" id="KW-1185">Reference proteome</keyword>
<reference evidence="1" key="1">
    <citation type="submission" date="2023-04" db="EMBL/GenBank/DDBJ databases">
        <title>Draft Genome sequencing of Naganishia species isolated from polar environments using Oxford Nanopore Technology.</title>
        <authorList>
            <person name="Leo P."/>
            <person name="Venkateswaran K."/>
        </authorList>
    </citation>
    <scope>NUCLEOTIDE SEQUENCE</scope>
    <source>
        <strain evidence="1">MNA-CCFEE 5425</strain>
    </source>
</reference>
<protein>
    <submittedName>
        <fullName evidence="1">Uncharacterized protein</fullName>
    </submittedName>
</protein>
<evidence type="ECO:0000313" key="2">
    <source>
        <dbReference type="Proteomes" id="UP001243375"/>
    </source>
</evidence>
<sequence length="1228" mass="131585">MAFVAKGSIPVRFVDDGERTLQETNWDNLPEDLLNLKLLLNEALDLRYSQEIHLEHQRNPGFFMPVVDEIDYRGLIERLASATTQQIVRVLVYNKTDGIPVTPVRTVRTPSYPLVPQLPSSLKAGHVQPQNATPQVTHTPSSTTFVTPSMSKEKANTVTKPAEIVAPSPAKEVRFQPLSRSSLSTSITAEDVMTQSDTPEVNEEPSSLNETPQATVVPSGEVTKKRKRSSEDEGDVQDIVSAPVPAEKTQIKKQKINEAGDSASLPAQAETSENAATGKATVARAERRRLRREEELKKLRAAETSERDLQLARQIERDISTQASTVVDSEEGNASAKMLRKKAKRAERKQRQRDLVGEPPTDVTMDETMDETIKETFNESTADEPEDGPAHGMAKLTEAVLPDPGREASAEDSAGGVSMTAATTIPPPEPQSARQIEREVSAQGPSLGEPSGEGASGLGATPKQLALERRKQANLLLKQRKKESKRAKKEIQDVAEASTPDISIDVTLDHSSGASPADDNVPLPEAVLPNTANETSAPNLPSPLSTLPTATPSSPGKIHRKRKDTRVSSQPGQSANKITKQNSTVDTTTVDPSPTSRTSEVQPDSVGNAVNMPLAGSETTATSAAPRNASTTSPTKKSKRKERKKASEESTTPAAEIPSADSASTPSQKSKAKARLSSAAAALAEWRAKHAVIETAQPISATATLVKPNEVLSASKQLPAPSTQGRAEAKIQPLAEDSQWTPPSTQRKGVEITPPIQPEETESEEAETPPASSAQIPLPRSSQRPARLPSSSPESYPSDSEESQDAWQKAHRRMRTPGSDDLEPEGDDEDEDEDDVRVDDSVEDVETNKTTERPTPDVISSFPIIDPASMEIDNIVEDDQLSSSSAIQHLDRSPTPQAGDQQALEAEAESADQASLPSESEMTAHIGTPNLFSSTQNPIIPLTQTQKRPSLMTLTDLAAPTSPIMPSTGVAAFQDAMDEDAAADQAAMDSVTAVEETSASDSNSNVKTRGITKGNGLSIDSALSQSINLSQNSAPSPRRLRSRTREPQSQTDLAKTQPVSTLSLKKRADVQKVLSQPVSTPEEPEAPADSVSEQSSAPAINGHVEADHTRLTSRKERRMAASQSRIPALSSLSADALRKGRASRFSTAIAPKLTNGSATQPNPTRASAQNAPSSDTDEDAHDDTDSDSDSDDERQNVTASLPANLAKRVAGGTQTRKPRQSLGQMQGW</sequence>
<dbReference type="Proteomes" id="UP001243375">
    <property type="component" value="Unassembled WGS sequence"/>
</dbReference>
<gene>
    <name evidence="1" type="ORF">QFC22_002413</name>
</gene>